<dbReference type="SUPFAM" id="SSF46785">
    <property type="entry name" value="Winged helix' DNA-binding domain"/>
    <property type="match status" value="1"/>
</dbReference>
<dbReference type="PROSITE" id="PS50949">
    <property type="entry name" value="HTH_GNTR"/>
    <property type="match status" value="1"/>
</dbReference>
<sequence>MLSTDPSKRIFVLKRDESGSRKASSDHAVEGIYDRIKSLLLAHTLAPGQLLQIGTLAEELGVSTTPVREALTRLAAERLIVFAPKRGFFAKTASEDELRGLYTLNQTLLDSAIREWNSAATLDEDSKVTSKIFASAPLSDKPDQLTRTVDDLFVRIATRSGIGELADIVRNFNDRLHHARMIEGEIIEDALDELARLRQLYSENNKEQLQLALQTYHQKRRELVSSICKELLFRPFLAENK</sequence>
<dbReference type="InterPro" id="IPR036390">
    <property type="entry name" value="WH_DNA-bd_sf"/>
</dbReference>
<accession>A0A829YML4</accession>
<dbReference type="PANTHER" id="PTHR43537:SF45">
    <property type="entry name" value="GNTR FAMILY REGULATORY PROTEIN"/>
    <property type="match status" value="1"/>
</dbReference>
<dbReference type="Pfam" id="PF00392">
    <property type="entry name" value="GntR"/>
    <property type="match status" value="1"/>
</dbReference>
<keyword evidence="3" id="KW-0804">Transcription</keyword>
<dbReference type="InterPro" id="IPR036388">
    <property type="entry name" value="WH-like_DNA-bd_sf"/>
</dbReference>
<evidence type="ECO:0000256" key="1">
    <source>
        <dbReference type="ARBA" id="ARBA00023015"/>
    </source>
</evidence>
<comment type="caution">
    <text evidence="5">The sequence shown here is derived from an EMBL/GenBank/DDBJ whole genome shotgun (WGS) entry which is preliminary data.</text>
</comment>
<evidence type="ECO:0000259" key="4">
    <source>
        <dbReference type="PROSITE" id="PS50949"/>
    </source>
</evidence>
<feature type="domain" description="HTH gntR-type" evidence="4">
    <location>
        <begin position="26"/>
        <end position="93"/>
    </location>
</feature>
<dbReference type="AlphaFoldDB" id="A0A829YML4"/>
<evidence type="ECO:0000313" key="5">
    <source>
        <dbReference type="EMBL" id="GFE84597.1"/>
    </source>
</evidence>
<dbReference type="GO" id="GO:0003677">
    <property type="term" value="F:DNA binding"/>
    <property type="evidence" value="ECO:0007669"/>
    <property type="project" value="UniProtKB-KW"/>
</dbReference>
<dbReference type="SMART" id="SM00345">
    <property type="entry name" value="HTH_GNTR"/>
    <property type="match status" value="1"/>
</dbReference>
<dbReference type="GO" id="GO:0003700">
    <property type="term" value="F:DNA-binding transcription factor activity"/>
    <property type="evidence" value="ECO:0007669"/>
    <property type="project" value="InterPro"/>
</dbReference>
<dbReference type="InterPro" id="IPR000524">
    <property type="entry name" value="Tscrpt_reg_HTH_GntR"/>
</dbReference>
<dbReference type="CDD" id="cd07377">
    <property type="entry name" value="WHTH_GntR"/>
    <property type="match status" value="1"/>
</dbReference>
<dbReference type="RefSeq" id="WP_161816184.1">
    <property type="nucleotide sequence ID" value="NZ_BLJN01000009.1"/>
</dbReference>
<evidence type="ECO:0000313" key="6">
    <source>
        <dbReference type="Proteomes" id="UP000445000"/>
    </source>
</evidence>
<gene>
    <name evidence="5" type="ORF">GCM10011487_65970</name>
</gene>
<dbReference type="EMBL" id="BLJN01000009">
    <property type="protein sequence ID" value="GFE84597.1"/>
    <property type="molecule type" value="Genomic_DNA"/>
</dbReference>
<proteinExistence type="predicted"/>
<keyword evidence="1" id="KW-0805">Transcription regulation</keyword>
<dbReference type="Proteomes" id="UP000445000">
    <property type="component" value="Unassembled WGS sequence"/>
</dbReference>
<keyword evidence="2" id="KW-0238">DNA-binding</keyword>
<name>A0A829YML4_9GAMM</name>
<reference evidence="6" key="1">
    <citation type="submission" date="2020-01" db="EMBL/GenBank/DDBJ databases">
        <title>'Steroidobacter agaridevorans' sp. nov., agar-degrading bacteria isolated from rhizosphere soils.</title>
        <authorList>
            <person name="Ikenaga M."/>
            <person name="Kataoka M."/>
            <person name="Murouchi A."/>
            <person name="Katsuragi S."/>
            <person name="Sakai M."/>
        </authorList>
    </citation>
    <scope>NUCLEOTIDE SEQUENCE [LARGE SCALE GENOMIC DNA]</scope>
    <source>
        <strain evidence="6">YU21-B</strain>
    </source>
</reference>
<dbReference type="PANTHER" id="PTHR43537">
    <property type="entry name" value="TRANSCRIPTIONAL REGULATOR, GNTR FAMILY"/>
    <property type="match status" value="1"/>
</dbReference>
<dbReference type="Gene3D" id="1.10.10.10">
    <property type="entry name" value="Winged helix-like DNA-binding domain superfamily/Winged helix DNA-binding domain"/>
    <property type="match status" value="1"/>
</dbReference>
<protein>
    <submittedName>
        <fullName evidence="5">Transcriptional regulator</fullName>
    </submittedName>
</protein>
<keyword evidence="6" id="KW-1185">Reference proteome</keyword>
<evidence type="ECO:0000256" key="2">
    <source>
        <dbReference type="ARBA" id="ARBA00023125"/>
    </source>
</evidence>
<evidence type="ECO:0000256" key="3">
    <source>
        <dbReference type="ARBA" id="ARBA00023163"/>
    </source>
</evidence>
<organism evidence="5 6">
    <name type="scientific">Steroidobacter agaridevorans</name>
    <dbReference type="NCBI Taxonomy" id="2695856"/>
    <lineage>
        <taxon>Bacteria</taxon>
        <taxon>Pseudomonadati</taxon>
        <taxon>Pseudomonadota</taxon>
        <taxon>Gammaproteobacteria</taxon>
        <taxon>Steroidobacterales</taxon>
        <taxon>Steroidobacteraceae</taxon>
        <taxon>Steroidobacter</taxon>
    </lineage>
</organism>